<reference evidence="9 10" key="1">
    <citation type="journal article" date="2005" name="Genome Res.">
        <title>Living with two extremes: conclusions from the genome sequence of Natronomonas pharaonis.</title>
        <authorList>
            <person name="Falb M."/>
            <person name="Pfeiffer F."/>
            <person name="Palm P."/>
            <person name="Rodewald K."/>
            <person name="Hickmann V."/>
            <person name="Tittor J."/>
            <person name="Oesterhelt D."/>
        </authorList>
    </citation>
    <scope>NUCLEOTIDE SEQUENCE [LARGE SCALE GENOMIC DNA]</scope>
    <source>
        <strain evidence="10">ATCC 35678 / DSM 2160 / CIP 103997 / JCM 8858 / NBRC 14720 / NCIMB 2260 / Gabara</strain>
        <strain evidence="9">Gabara</strain>
        <plasmid evidence="9">PL23</plasmid>
    </source>
</reference>
<proteinExistence type="predicted"/>
<protein>
    <submittedName>
        <fullName evidence="9">XerC/D-like integrase</fullName>
    </submittedName>
</protein>
<dbReference type="EnsemblBacteria" id="CAI49710">
    <property type="protein sequence ID" value="CAI49710"/>
    <property type="gene ID" value="NP_3238A"/>
</dbReference>
<dbReference type="AlphaFoldDB" id="Q3ILS4"/>
<dbReference type="Pfam" id="PF02899">
    <property type="entry name" value="Phage_int_SAM_1"/>
    <property type="match status" value="1"/>
</dbReference>
<feature type="region of interest" description="Disordered" evidence="5">
    <location>
        <begin position="301"/>
        <end position="354"/>
    </location>
</feature>
<dbReference type="SUPFAM" id="SSF56349">
    <property type="entry name" value="DNA breaking-rejoining enzymes"/>
    <property type="match status" value="1"/>
</dbReference>
<evidence type="ECO:0000313" key="9">
    <source>
        <dbReference type="EMBL" id="CAI50947.1"/>
    </source>
</evidence>
<dbReference type="PANTHER" id="PTHR30349:SF41">
    <property type="entry name" value="INTEGRASE_RECOMBINASE PROTEIN MJ0367-RELATED"/>
    <property type="match status" value="1"/>
</dbReference>
<feature type="compositionally biased region" description="Basic and acidic residues" evidence="5">
    <location>
        <begin position="301"/>
        <end position="312"/>
    </location>
</feature>
<accession>Q3ILS4</accession>
<gene>
    <name evidence="8" type="ordered locus">NP_3238A</name>
    <name evidence="9" type="ordered locus">NP_7062A</name>
</gene>
<dbReference type="GO" id="GO:0003677">
    <property type="term" value="F:DNA binding"/>
    <property type="evidence" value="ECO:0007669"/>
    <property type="project" value="UniProtKB-UniRule"/>
</dbReference>
<evidence type="ECO:0000256" key="2">
    <source>
        <dbReference type="ARBA" id="ARBA00023125"/>
    </source>
</evidence>
<dbReference type="GO" id="GO:0015074">
    <property type="term" value="P:DNA integration"/>
    <property type="evidence" value="ECO:0007669"/>
    <property type="project" value="UniProtKB-KW"/>
</dbReference>
<feature type="domain" description="Tyr recombinase" evidence="6">
    <location>
        <begin position="117"/>
        <end position="339"/>
    </location>
</feature>
<dbReference type="HOGENOM" id="CLU_045500_0_0_2"/>
<dbReference type="InterPro" id="IPR044068">
    <property type="entry name" value="CB"/>
</dbReference>
<name>Q3ILS4_NATPD</name>
<dbReference type="eggNOG" id="arCOG01250">
    <property type="taxonomic scope" value="Archaea"/>
</dbReference>
<organism evidence="9 10">
    <name type="scientific">Natronomonas pharaonis (strain ATCC 35678 / DSM 2160 / CIP 103997 / JCM 8858 / NBRC 14720 / NCIMB 2260 / Gabara)</name>
    <name type="common">Halobacterium pharaonis</name>
    <dbReference type="NCBI Taxonomy" id="348780"/>
    <lineage>
        <taxon>Archaea</taxon>
        <taxon>Methanobacteriati</taxon>
        <taxon>Methanobacteriota</taxon>
        <taxon>Stenosarchaea group</taxon>
        <taxon>Halobacteria</taxon>
        <taxon>Halobacteriales</taxon>
        <taxon>Natronomonadaceae</taxon>
        <taxon>Natronomonas</taxon>
    </lineage>
</organism>
<evidence type="ECO:0000256" key="5">
    <source>
        <dbReference type="SAM" id="MobiDB-lite"/>
    </source>
</evidence>
<dbReference type="GO" id="GO:0006310">
    <property type="term" value="P:DNA recombination"/>
    <property type="evidence" value="ECO:0007669"/>
    <property type="project" value="UniProtKB-KW"/>
</dbReference>
<sequence length="354" mass="41251">MTRRSDPEALSVSDAVKRFVRRMRRDKAESTVRTYRLDLRQFVQWCDAEGIEQVSELEKIDFELYQDDRAAEIEPTSLENQMGLLKRFVKFCEDIGALPEGFHESVHVPRATVEEQSRDEKLSTEDATELLLFFRDKSNDLFGSKWHAILEVIWHTGARIGGIRALDLEDFDSEFHVLEFRHRPRQGTPLKNKQDGERDVAILPVVAEALECYIEEHRIEQHDEEGRAPLFTTRSQQARPSTNTVRAWVYQATQPCWHTDEPCPHDKRREFCDWTSSAASSKCPSSRSPHAVRTGAITFHRDRGFDPNDTSERVNASLRTIEKHYDKAARREKMENRRRPQLEKLSLNNESERE</sequence>
<dbReference type="InterPro" id="IPR010998">
    <property type="entry name" value="Integrase_recombinase_N"/>
</dbReference>
<evidence type="ECO:0000256" key="1">
    <source>
        <dbReference type="ARBA" id="ARBA00022908"/>
    </source>
</evidence>
<dbReference type="InterPro" id="IPR013762">
    <property type="entry name" value="Integrase-like_cat_sf"/>
</dbReference>
<dbReference type="Gene3D" id="1.10.443.10">
    <property type="entry name" value="Intergrase catalytic core"/>
    <property type="match status" value="1"/>
</dbReference>
<keyword evidence="10" id="KW-1185">Reference proteome</keyword>
<dbReference type="PROSITE" id="PS51898">
    <property type="entry name" value="TYR_RECOMBINASE"/>
    <property type="match status" value="1"/>
</dbReference>
<geneLocation type="plasmid" evidence="9 10">
    <name>PL23</name>
</geneLocation>
<dbReference type="InterPro" id="IPR050090">
    <property type="entry name" value="Tyrosine_recombinase_XerCD"/>
</dbReference>
<dbReference type="CDD" id="cd00397">
    <property type="entry name" value="DNA_BRE_C"/>
    <property type="match status" value="1"/>
</dbReference>
<dbReference type="STRING" id="348780.NP_3238A"/>
<dbReference type="PROSITE" id="PS51900">
    <property type="entry name" value="CB"/>
    <property type="match status" value="1"/>
</dbReference>
<evidence type="ECO:0000313" key="10">
    <source>
        <dbReference type="Proteomes" id="UP000002698"/>
    </source>
</evidence>
<dbReference type="OrthoDB" id="198497at2157"/>
<dbReference type="EMBL" id="CR936259">
    <property type="protein sequence ID" value="CAI50947.1"/>
    <property type="molecule type" value="Genomic_DNA"/>
</dbReference>
<keyword evidence="3" id="KW-0233">DNA recombination</keyword>
<dbReference type="GeneID" id="3703490"/>
<evidence type="ECO:0000313" key="8">
    <source>
        <dbReference type="EMBL" id="CAI49710.1"/>
    </source>
</evidence>
<dbReference type="InterPro" id="IPR004107">
    <property type="entry name" value="Integrase_SAM-like_N"/>
</dbReference>
<keyword evidence="9" id="KW-0614">Plasmid</keyword>
<dbReference type="KEGG" id="nph:NP_3238A"/>
<evidence type="ECO:0000256" key="3">
    <source>
        <dbReference type="ARBA" id="ARBA00023172"/>
    </source>
</evidence>
<dbReference type="PANTHER" id="PTHR30349">
    <property type="entry name" value="PHAGE INTEGRASE-RELATED"/>
    <property type="match status" value="1"/>
</dbReference>
<dbReference type="KEGG" id="nph:NP_7062A"/>
<dbReference type="InterPro" id="IPR002104">
    <property type="entry name" value="Integrase_catalytic"/>
</dbReference>
<dbReference type="Gene3D" id="1.10.150.130">
    <property type="match status" value="1"/>
</dbReference>
<dbReference type="InterPro" id="IPR011010">
    <property type="entry name" value="DNA_brk_join_enz"/>
</dbReference>
<dbReference type="RefSeq" id="WP_011323332.1">
    <property type="nucleotide sequence ID" value="NC_007426.1"/>
</dbReference>
<dbReference type="EMBL" id="CR936257">
    <property type="protein sequence ID" value="CAI49710.1"/>
    <property type="molecule type" value="Genomic_DNA"/>
</dbReference>
<evidence type="ECO:0000256" key="4">
    <source>
        <dbReference type="PROSITE-ProRule" id="PRU01248"/>
    </source>
</evidence>
<keyword evidence="2 4" id="KW-0238">DNA-binding</keyword>
<evidence type="ECO:0000259" key="7">
    <source>
        <dbReference type="PROSITE" id="PS51900"/>
    </source>
</evidence>
<evidence type="ECO:0000259" key="6">
    <source>
        <dbReference type="PROSITE" id="PS51898"/>
    </source>
</evidence>
<feature type="domain" description="Core-binding (CB)" evidence="7">
    <location>
        <begin position="10"/>
        <end position="93"/>
    </location>
</feature>
<dbReference type="Proteomes" id="UP000002698">
    <property type="component" value="Chromosome"/>
</dbReference>
<keyword evidence="1" id="KW-0229">DNA integration</keyword>
<feature type="compositionally biased region" description="Basic and acidic residues" evidence="5">
    <location>
        <begin position="320"/>
        <end position="342"/>
    </location>
</feature>
<dbReference type="EnsemblBacteria" id="CAI50947">
    <property type="protein sequence ID" value="CAI50947"/>
    <property type="gene ID" value="NP_7062A"/>
</dbReference>
<dbReference type="Proteomes" id="UP000002698">
    <property type="component" value="Plasmid PL23"/>
</dbReference>